<sequence>MTTPTVDADRPQGLKSGSGLTNPYAHIGFNPTPGSTDLVREIHKKLTGCAKEMEKAHSKVTKLMDGSYWEGDAAVAFREKLQGGPLPINLKNGAHSVGKAAKQLDLWVTELEDFQRRAKKLDGEAHHAREALKRAQDHADDGKRAVTTAQEDLDDVLRHARSLALEHETTARKRARLIGDATHKLASHEPSGWDKFTNWLDDNLPDILSACAAVLGVIALLGLTVIAPWVLLLAAGILSGVAFGIRVTDPEVLESLRDGITKGELDVEFWGNVLGVAGDFLGALPGLGAVAKGSYLGLRGLGESGELLSLTGEADEVLTLGQKLARVGTNTVTSFKTVGTSVREEATAAGGAASMLAHSRVFGGRLAPIVEKVDKPATYLGAGTATYGIVSSSVDSLDNDGTKVASRLLDGPRTLGVDFPAALGAVHFLLRGAGEAS</sequence>
<evidence type="ECO:0000313" key="4">
    <source>
        <dbReference type="EMBL" id="MDH6220214.1"/>
    </source>
</evidence>
<keyword evidence="5" id="KW-1185">Reference proteome</keyword>
<dbReference type="RefSeq" id="WP_280880975.1">
    <property type="nucleotide sequence ID" value="NZ_JARXVH010000015.1"/>
</dbReference>
<dbReference type="EMBL" id="JARXVH010000015">
    <property type="protein sequence ID" value="MDH6220214.1"/>
    <property type="molecule type" value="Genomic_DNA"/>
</dbReference>
<dbReference type="Proteomes" id="UP001160499">
    <property type="component" value="Unassembled WGS sequence"/>
</dbReference>
<evidence type="ECO:0000256" key="3">
    <source>
        <dbReference type="SAM" id="Phobius"/>
    </source>
</evidence>
<evidence type="ECO:0000313" key="5">
    <source>
        <dbReference type="Proteomes" id="UP001160499"/>
    </source>
</evidence>
<keyword evidence="3" id="KW-1133">Transmembrane helix</keyword>
<gene>
    <name evidence="4" type="ORF">M2283_007554</name>
</gene>
<evidence type="ECO:0000256" key="2">
    <source>
        <dbReference type="SAM" id="MobiDB-lite"/>
    </source>
</evidence>
<evidence type="ECO:0008006" key="6">
    <source>
        <dbReference type="Google" id="ProtNLM"/>
    </source>
</evidence>
<proteinExistence type="predicted"/>
<feature type="transmembrane region" description="Helical" evidence="3">
    <location>
        <begin position="213"/>
        <end position="238"/>
    </location>
</feature>
<keyword evidence="3" id="KW-0472">Membrane</keyword>
<protein>
    <recommendedName>
        <fullName evidence="6">Integral membrane protein</fullName>
    </recommendedName>
</protein>
<accession>A0ABT6LXP2</accession>
<keyword evidence="3" id="KW-0812">Transmembrane</keyword>
<evidence type="ECO:0000256" key="1">
    <source>
        <dbReference type="SAM" id="Coils"/>
    </source>
</evidence>
<name>A0ABT6LXP2_9ACTN</name>
<organism evidence="4 5">
    <name type="scientific">Streptomyces pseudovenezuelae</name>
    <dbReference type="NCBI Taxonomy" id="67350"/>
    <lineage>
        <taxon>Bacteria</taxon>
        <taxon>Bacillati</taxon>
        <taxon>Actinomycetota</taxon>
        <taxon>Actinomycetes</taxon>
        <taxon>Kitasatosporales</taxon>
        <taxon>Streptomycetaceae</taxon>
        <taxon>Streptomyces</taxon>
        <taxon>Streptomyces aurantiacus group</taxon>
    </lineage>
</organism>
<keyword evidence="1" id="KW-0175">Coiled coil</keyword>
<reference evidence="4 5" key="1">
    <citation type="submission" date="2023-04" db="EMBL/GenBank/DDBJ databases">
        <title>Forest soil microbial communities from Buena Vista Peninsula, Colon Province, Panama.</title>
        <authorList>
            <person name="Bouskill N."/>
        </authorList>
    </citation>
    <scope>NUCLEOTIDE SEQUENCE [LARGE SCALE GENOMIC DNA]</scope>
    <source>
        <strain evidence="4 5">GGS1</strain>
    </source>
</reference>
<comment type="caution">
    <text evidence="4">The sequence shown here is derived from an EMBL/GenBank/DDBJ whole genome shotgun (WGS) entry which is preliminary data.</text>
</comment>
<feature type="coiled-coil region" evidence="1">
    <location>
        <begin position="111"/>
        <end position="138"/>
    </location>
</feature>
<feature type="region of interest" description="Disordered" evidence="2">
    <location>
        <begin position="1"/>
        <end position="22"/>
    </location>
</feature>